<evidence type="ECO:0000256" key="1">
    <source>
        <dbReference type="SAM" id="Phobius"/>
    </source>
</evidence>
<protein>
    <submittedName>
        <fullName evidence="2">LANO_0H22320g1_1</fullName>
    </submittedName>
</protein>
<proteinExistence type="predicted"/>
<dbReference type="PANTHER" id="PTHR28077">
    <property type="entry name" value="INOSITOL PHOSPHORYLCERAMIDE SYNTHASE REGULATORY SUBUNIT KEI1"/>
    <property type="match status" value="1"/>
</dbReference>
<keyword evidence="1" id="KW-0812">Transmembrane</keyword>
<dbReference type="AlphaFoldDB" id="A0A1G4KNV1"/>
<sequence length="218" mass="25154">MAYLPKLFLGVFPLYMGVELALAFTLLNKCSGFYGILGLFTGHALDTMQWLLYLSSVCTVLVYSSALVQIYKPQLLMYSLTLVVFCADTVLTCFFTLWFSGQWFSAQHGELTDPNSQTQQSQTPELQSKYKRGDTLDSQSASQSAEFFLTILITLLALASRFYFNFIIMAFVQRLFRHPKYIVDVNDVEQDLKHKNLLQRWWLKAQHASYKLCRRYLA</sequence>
<dbReference type="GO" id="GO:0006673">
    <property type="term" value="P:inositol phosphoceramide metabolic process"/>
    <property type="evidence" value="ECO:0007669"/>
    <property type="project" value="InterPro"/>
</dbReference>
<dbReference type="OrthoDB" id="3338076at2759"/>
<dbReference type="PANTHER" id="PTHR28077:SF1">
    <property type="entry name" value="INOSITOL PHOSPHORYLCERAMIDE SYNTHASE REGULATORY SUBUNIT KEI1"/>
    <property type="match status" value="1"/>
</dbReference>
<keyword evidence="3" id="KW-1185">Reference proteome</keyword>
<feature type="transmembrane region" description="Helical" evidence="1">
    <location>
        <begin position="47"/>
        <end position="68"/>
    </location>
</feature>
<organism evidence="2 3">
    <name type="scientific">Lachancea nothofagi CBS 11611</name>
    <dbReference type="NCBI Taxonomy" id="1266666"/>
    <lineage>
        <taxon>Eukaryota</taxon>
        <taxon>Fungi</taxon>
        <taxon>Dikarya</taxon>
        <taxon>Ascomycota</taxon>
        <taxon>Saccharomycotina</taxon>
        <taxon>Saccharomycetes</taxon>
        <taxon>Saccharomycetales</taxon>
        <taxon>Saccharomycetaceae</taxon>
        <taxon>Lachancea</taxon>
    </lineage>
</organism>
<feature type="transmembrane region" description="Helical" evidence="1">
    <location>
        <begin position="147"/>
        <end position="172"/>
    </location>
</feature>
<dbReference type="InterPro" id="IPR013862">
    <property type="entry name" value="Kei1"/>
</dbReference>
<feature type="transmembrane region" description="Helical" evidence="1">
    <location>
        <begin position="7"/>
        <end position="27"/>
    </location>
</feature>
<dbReference type="GO" id="GO:0000139">
    <property type="term" value="C:Golgi membrane"/>
    <property type="evidence" value="ECO:0007669"/>
    <property type="project" value="TreeGrafter"/>
</dbReference>
<keyword evidence="1" id="KW-0472">Membrane</keyword>
<keyword evidence="1" id="KW-1133">Transmembrane helix</keyword>
<gene>
    <name evidence="2" type="ORF">LANO_0H22320G</name>
</gene>
<dbReference type="EMBL" id="LT598447">
    <property type="protein sequence ID" value="SCV06110.1"/>
    <property type="molecule type" value="Genomic_DNA"/>
</dbReference>
<name>A0A1G4KNV1_9SACH</name>
<dbReference type="GO" id="GO:0070916">
    <property type="term" value="C:inositol phosphoceramide synthase complex"/>
    <property type="evidence" value="ECO:0007669"/>
    <property type="project" value="TreeGrafter"/>
</dbReference>
<accession>A0A1G4KNV1</accession>
<evidence type="ECO:0000313" key="3">
    <source>
        <dbReference type="Proteomes" id="UP000189911"/>
    </source>
</evidence>
<dbReference type="Pfam" id="PF08552">
    <property type="entry name" value="Kei1"/>
    <property type="match status" value="1"/>
</dbReference>
<feature type="transmembrane region" description="Helical" evidence="1">
    <location>
        <begin position="75"/>
        <end position="99"/>
    </location>
</feature>
<reference evidence="3" key="1">
    <citation type="submission" date="2016-03" db="EMBL/GenBank/DDBJ databases">
        <authorList>
            <person name="Devillers Hugo."/>
        </authorList>
    </citation>
    <scope>NUCLEOTIDE SEQUENCE [LARGE SCALE GENOMIC DNA]</scope>
</reference>
<dbReference type="Proteomes" id="UP000189911">
    <property type="component" value="Chromosome H"/>
</dbReference>
<dbReference type="GO" id="GO:0070917">
    <property type="term" value="F:inositol phosphoceramide synthase regulator activity"/>
    <property type="evidence" value="ECO:0007669"/>
    <property type="project" value="InterPro"/>
</dbReference>
<evidence type="ECO:0000313" key="2">
    <source>
        <dbReference type="EMBL" id="SCV06110.1"/>
    </source>
</evidence>